<evidence type="ECO:0000313" key="4">
    <source>
        <dbReference type="Proteomes" id="UP000001075"/>
    </source>
</evidence>
<dbReference type="EMBL" id="JH001370">
    <property type="protein sequence ID" value="EGW10400.1"/>
    <property type="molecule type" value="Genomic_DNA"/>
</dbReference>
<accession>G3I6J5</accession>
<organism evidence="3 4">
    <name type="scientific">Cricetulus griseus</name>
    <name type="common">Chinese hamster</name>
    <name type="synonym">Cricetulus barabensis griseus</name>
    <dbReference type="NCBI Taxonomy" id="10029"/>
    <lineage>
        <taxon>Eukaryota</taxon>
        <taxon>Metazoa</taxon>
        <taxon>Chordata</taxon>
        <taxon>Craniata</taxon>
        <taxon>Vertebrata</taxon>
        <taxon>Euteleostomi</taxon>
        <taxon>Mammalia</taxon>
        <taxon>Eutheria</taxon>
        <taxon>Euarchontoglires</taxon>
        <taxon>Glires</taxon>
        <taxon>Rodentia</taxon>
        <taxon>Myomorpha</taxon>
        <taxon>Muroidea</taxon>
        <taxon>Cricetidae</taxon>
        <taxon>Cricetinae</taxon>
        <taxon>Cricetulus</taxon>
    </lineage>
</organism>
<feature type="chain" id="PRO_5003445000" description="Secreted protein" evidence="2">
    <location>
        <begin position="18"/>
        <end position="71"/>
    </location>
</feature>
<gene>
    <name evidence="3" type="ORF">I79_019119</name>
</gene>
<protein>
    <recommendedName>
        <fullName evidence="5">Secreted protein</fullName>
    </recommendedName>
</protein>
<dbReference type="InParanoid" id="G3I6J5"/>
<feature type="region of interest" description="Disordered" evidence="1">
    <location>
        <begin position="23"/>
        <end position="48"/>
    </location>
</feature>
<evidence type="ECO:0000256" key="2">
    <source>
        <dbReference type="SAM" id="SignalP"/>
    </source>
</evidence>
<proteinExistence type="predicted"/>
<evidence type="ECO:0008006" key="5">
    <source>
        <dbReference type="Google" id="ProtNLM"/>
    </source>
</evidence>
<evidence type="ECO:0000313" key="3">
    <source>
        <dbReference type="EMBL" id="EGW10400.1"/>
    </source>
</evidence>
<dbReference type="Proteomes" id="UP000001075">
    <property type="component" value="Unassembled WGS sequence"/>
</dbReference>
<reference evidence="4" key="1">
    <citation type="journal article" date="2011" name="Nat. Biotechnol.">
        <title>The genomic sequence of the Chinese hamster ovary (CHO)-K1 cell line.</title>
        <authorList>
            <person name="Xu X."/>
            <person name="Nagarajan H."/>
            <person name="Lewis N.E."/>
            <person name="Pan S."/>
            <person name="Cai Z."/>
            <person name="Liu X."/>
            <person name="Chen W."/>
            <person name="Xie M."/>
            <person name="Wang W."/>
            <person name="Hammond S."/>
            <person name="Andersen M.R."/>
            <person name="Neff N."/>
            <person name="Passarelli B."/>
            <person name="Koh W."/>
            <person name="Fan H.C."/>
            <person name="Wang J."/>
            <person name="Gui Y."/>
            <person name="Lee K.H."/>
            <person name="Betenbaugh M.J."/>
            <person name="Quake S.R."/>
            <person name="Famili I."/>
            <person name="Palsson B.O."/>
            <person name="Wang J."/>
        </authorList>
    </citation>
    <scope>NUCLEOTIDE SEQUENCE [LARGE SCALE GENOMIC DNA]</scope>
    <source>
        <strain evidence="4">CHO K1 cell line</strain>
    </source>
</reference>
<evidence type="ECO:0000256" key="1">
    <source>
        <dbReference type="SAM" id="MobiDB-lite"/>
    </source>
</evidence>
<sequence length="71" mass="7837">MLWCLAHLDVLLGVVRRRTYNQCSQQASASPPTEDVLPPLQKRKGTSNGASRCHIAAAQHEGLLQNCIRQV</sequence>
<feature type="signal peptide" evidence="2">
    <location>
        <begin position="1"/>
        <end position="17"/>
    </location>
</feature>
<name>G3I6J5_CRIGR</name>
<keyword evidence="2" id="KW-0732">Signal</keyword>
<dbReference type="AlphaFoldDB" id="G3I6J5"/>